<dbReference type="OrthoDB" id="58809at2"/>
<accession>A0A557QLU1</accession>
<dbReference type="RefSeq" id="WP_144310167.1">
    <property type="nucleotide sequence ID" value="NZ_VMNK01000014.1"/>
</dbReference>
<dbReference type="EMBL" id="VMNK01000014">
    <property type="protein sequence ID" value="TVO53878.1"/>
    <property type="molecule type" value="Genomic_DNA"/>
</dbReference>
<evidence type="ECO:0000313" key="3">
    <source>
        <dbReference type="Proteomes" id="UP000319502"/>
    </source>
</evidence>
<comment type="caution">
    <text evidence="2">The sequence shown here is derived from an EMBL/GenBank/DDBJ whole genome shotgun (WGS) entry which is preliminary data.</text>
</comment>
<proteinExistence type="predicted"/>
<gene>
    <name evidence="2" type="ORF">FHP91_13905</name>
</gene>
<organism evidence="2 3">
    <name type="scientific">Denitromonas halophila</name>
    <dbReference type="NCBI Taxonomy" id="1629404"/>
    <lineage>
        <taxon>Bacteria</taxon>
        <taxon>Pseudomonadati</taxon>
        <taxon>Pseudomonadota</taxon>
        <taxon>Betaproteobacteria</taxon>
        <taxon>Rhodocyclales</taxon>
        <taxon>Zoogloeaceae</taxon>
        <taxon>Denitromonas</taxon>
    </lineage>
</organism>
<evidence type="ECO:0008006" key="4">
    <source>
        <dbReference type="Google" id="ProtNLM"/>
    </source>
</evidence>
<protein>
    <recommendedName>
        <fullName evidence="4">Calcineurin-like phosphoesterase domain-containing protein</fullName>
    </recommendedName>
</protein>
<evidence type="ECO:0000313" key="2">
    <source>
        <dbReference type="EMBL" id="TVO53878.1"/>
    </source>
</evidence>
<name>A0A557QLU1_9RHOO</name>
<dbReference type="InterPro" id="IPR029052">
    <property type="entry name" value="Metallo-depent_PP-like"/>
</dbReference>
<sequence>MRRFFIALVLAASASLATAAEWHFAIIGDTPYTDAERQLLPAMLTQIGERKPAFIIHAGDIKSGSQRCDDAMYHDRRTLFDAVSAPLIYTPGDNEWTDCHRASNGGYDPLERLNFLRGVFFADARSLGKPPMPVLRQSDANKAAPYPENLCWEHGGVVFATLNVTGSNNNFGKADTPGEEYRQRHAANIDWMAAAFARAAQIDARLIVLTLQGDPHFKAYAAGKPKRGFVDFVDRLRAHVQATDRQVILIHGDSHNHKIDHPLNDPAGQRVAHFTRIETYGAPFMGWVEVHIADTPGAARITSHPWAPPPTAP</sequence>
<keyword evidence="1" id="KW-0732">Signal</keyword>
<dbReference type="SUPFAM" id="SSF56300">
    <property type="entry name" value="Metallo-dependent phosphatases"/>
    <property type="match status" value="1"/>
</dbReference>
<dbReference type="AlphaFoldDB" id="A0A557QLU1"/>
<reference evidence="2 3" key="1">
    <citation type="submission" date="2019-07" db="EMBL/GenBank/DDBJ databases">
        <title>The pathways for chlorine oxyanion respiration interact through the shared metabolite chlorate.</title>
        <authorList>
            <person name="Barnum T.P."/>
            <person name="Cheng Y."/>
            <person name="Hill K.A."/>
            <person name="Lucas L.N."/>
            <person name="Carlson H.K."/>
            <person name="Coates J.D."/>
        </authorList>
    </citation>
    <scope>NUCLEOTIDE SEQUENCE [LARGE SCALE GENOMIC DNA]</scope>
    <source>
        <strain evidence="2 3">SFB-3</strain>
    </source>
</reference>
<dbReference type="Gene3D" id="3.60.21.10">
    <property type="match status" value="1"/>
</dbReference>
<evidence type="ECO:0000256" key="1">
    <source>
        <dbReference type="SAM" id="SignalP"/>
    </source>
</evidence>
<keyword evidence="3" id="KW-1185">Reference proteome</keyword>
<feature type="chain" id="PRO_5021760657" description="Calcineurin-like phosphoesterase domain-containing protein" evidence="1">
    <location>
        <begin position="20"/>
        <end position="313"/>
    </location>
</feature>
<feature type="signal peptide" evidence="1">
    <location>
        <begin position="1"/>
        <end position="19"/>
    </location>
</feature>
<dbReference type="Proteomes" id="UP000319502">
    <property type="component" value="Unassembled WGS sequence"/>
</dbReference>